<dbReference type="InterPro" id="IPR052957">
    <property type="entry name" value="Auxin_embryo_med"/>
</dbReference>
<accession>A0A392N0B9</accession>
<name>A0A392N0B9_9FABA</name>
<evidence type="ECO:0000313" key="1">
    <source>
        <dbReference type="EMBL" id="MCH93250.1"/>
    </source>
</evidence>
<protein>
    <submittedName>
        <fullName evidence="1">Sacsin</fullName>
    </submittedName>
</protein>
<organism evidence="1 2">
    <name type="scientific">Trifolium medium</name>
    <dbReference type="NCBI Taxonomy" id="97028"/>
    <lineage>
        <taxon>Eukaryota</taxon>
        <taxon>Viridiplantae</taxon>
        <taxon>Streptophyta</taxon>
        <taxon>Embryophyta</taxon>
        <taxon>Tracheophyta</taxon>
        <taxon>Spermatophyta</taxon>
        <taxon>Magnoliopsida</taxon>
        <taxon>eudicotyledons</taxon>
        <taxon>Gunneridae</taxon>
        <taxon>Pentapetalae</taxon>
        <taxon>rosids</taxon>
        <taxon>fabids</taxon>
        <taxon>Fabales</taxon>
        <taxon>Fabaceae</taxon>
        <taxon>Papilionoideae</taxon>
        <taxon>50 kb inversion clade</taxon>
        <taxon>NPAAA clade</taxon>
        <taxon>Hologalegina</taxon>
        <taxon>IRL clade</taxon>
        <taxon>Trifolieae</taxon>
        <taxon>Trifolium</taxon>
    </lineage>
</organism>
<dbReference type="AlphaFoldDB" id="A0A392N0B9"/>
<reference evidence="1 2" key="1">
    <citation type="journal article" date="2018" name="Front. Plant Sci.">
        <title>Red Clover (Trifolium pratense) and Zigzag Clover (T. medium) - A Picture of Genomic Similarities and Differences.</title>
        <authorList>
            <person name="Dluhosova J."/>
            <person name="Istvanek J."/>
            <person name="Nedelnik J."/>
            <person name="Repkova J."/>
        </authorList>
    </citation>
    <scope>NUCLEOTIDE SEQUENCE [LARGE SCALE GENOMIC DNA]</scope>
    <source>
        <strain evidence="2">cv. 10/8</strain>
        <tissue evidence="1">Leaf</tissue>
    </source>
</reference>
<dbReference type="EMBL" id="LXQA010024512">
    <property type="protein sequence ID" value="MCH93250.1"/>
    <property type="molecule type" value="Genomic_DNA"/>
</dbReference>
<keyword evidence="2" id="KW-1185">Reference proteome</keyword>
<dbReference type="PANTHER" id="PTHR32387">
    <property type="entry name" value="WU:FJ29H11"/>
    <property type="match status" value="1"/>
</dbReference>
<feature type="non-terminal residue" evidence="1">
    <location>
        <position position="1"/>
    </location>
</feature>
<sequence>KIGARNISESLSREESSLLNDGGVKLKHVDPNDIFNLKGLVKLILGFLACSSLEMEPKKRHEAVQSLLSLSFHETKEPINKMDRDGSDSMKHATNFSEAIAEGVLREYHDHVPALSELIRIGFFEKFKNEEIDFLMDSKNLQIEHEDEEFLRSAFASG</sequence>
<gene>
    <name evidence="1" type="ORF">A2U01_0014198</name>
</gene>
<comment type="caution">
    <text evidence="1">The sequence shown here is derived from an EMBL/GenBank/DDBJ whole genome shotgun (WGS) entry which is preliminary data.</text>
</comment>
<proteinExistence type="predicted"/>
<dbReference type="Proteomes" id="UP000265520">
    <property type="component" value="Unassembled WGS sequence"/>
</dbReference>
<evidence type="ECO:0000313" key="2">
    <source>
        <dbReference type="Proteomes" id="UP000265520"/>
    </source>
</evidence>
<dbReference type="PANTHER" id="PTHR32387:SF3">
    <property type="entry name" value="ATP_DNA BINDING PROTEIN"/>
    <property type="match status" value="1"/>
</dbReference>